<accession>A0ABP0V450</accession>
<evidence type="ECO:0000256" key="9">
    <source>
        <dbReference type="PROSITE-ProRule" id="PRU10141"/>
    </source>
</evidence>
<evidence type="ECO:0000256" key="10">
    <source>
        <dbReference type="SAM" id="MobiDB-lite"/>
    </source>
</evidence>
<feature type="domain" description="Protein kinase" evidence="11">
    <location>
        <begin position="392"/>
        <end position="642"/>
    </location>
</feature>
<feature type="compositionally biased region" description="Basic residues" evidence="10">
    <location>
        <begin position="52"/>
        <end position="70"/>
    </location>
</feature>
<dbReference type="InterPro" id="IPR017441">
    <property type="entry name" value="Protein_kinase_ATP_BS"/>
</dbReference>
<feature type="compositionally biased region" description="Low complexity" evidence="10">
    <location>
        <begin position="345"/>
        <end position="358"/>
    </location>
</feature>
<feature type="compositionally biased region" description="Polar residues" evidence="10">
    <location>
        <begin position="268"/>
        <end position="283"/>
    </location>
</feature>
<feature type="region of interest" description="Disordered" evidence="10">
    <location>
        <begin position="296"/>
        <end position="319"/>
    </location>
</feature>
<dbReference type="EMBL" id="OZ019901">
    <property type="protein sequence ID" value="CAK9236883.1"/>
    <property type="molecule type" value="Genomic_DNA"/>
</dbReference>
<dbReference type="PROSITE" id="PS50011">
    <property type="entry name" value="PROTEIN_KINASE_DOM"/>
    <property type="match status" value="1"/>
</dbReference>
<evidence type="ECO:0000259" key="11">
    <source>
        <dbReference type="PROSITE" id="PS50011"/>
    </source>
</evidence>
<feature type="compositionally biased region" description="Polar residues" evidence="10">
    <location>
        <begin position="80"/>
        <end position="108"/>
    </location>
</feature>
<sequence>MKIFDRLKTKVVGRHNSSYADVMSSREAQDREFKGFSVVGVERMGWRDAAAAHHHHHHHHHGTPSHRTFRSGRLDCTPYTPEQHSNEGSAHSSSGRTPRTANGSTHHNQVFCSPKVLKVLGVDEDEKGKILSYMKEHLVNERWTSSSDSETSEHSGSLGGELSATERLLFYSGKSAAPEVFTAGATVLPEGQDGSGGVFGTWNNQSILPHATGMKPLPRLKSEPLLSSNDIVLNLHERMSSPPTVLLRPHVESEESTGTGKGTPWELSGSSTPQRSPKGQSSPVLVPASLHERVCQPHKLPTPPTSPSFEQLAQSSHGAAAGMKLRVHADWNRGRELPRVPFHVSSSSRSLSHSPYQSPRYFSPQESPGRSPHLSPLRSPSYSPVAGPPRRWRKGKELGKGSFGTVYEAWNMDDGSFFAVKVIEIEAIAPEIQQEVAMLSRLRHPNIVQYYGSSIENGCLHIFLELVKMGSLQSILKKFEAFDEVIISTYTRQILKGLEYLHSKNTIHRDVKCGNILVDSNGQVKLADFGLAKQMNTTLATSFKGTPFYMAPEVMVPLKNNRAYGVAVDIWSLGCTVIEMAEGKPPWSELGVCGFFFKVTKGELPPIPQHLKSETKDFIQQCLRVKPEERPSARELLEHPFVSHAPPTFAAAASASGLWHDMLL</sequence>
<dbReference type="Gene3D" id="1.10.510.10">
    <property type="entry name" value="Transferase(Phosphotransferase) domain 1"/>
    <property type="match status" value="1"/>
</dbReference>
<keyword evidence="3" id="KW-0808">Transferase</keyword>
<dbReference type="PROSITE" id="PS00107">
    <property type="entry name" value="PROTEIN_KINASE_ATP"/>
    <property type="match status" value="1"/>
</dbReference>
<evidence type="ECO:0000256" key="1">
    <source>
        <dbReference type="ARBA" id="ARBA00006529"/>
    </source>
</evidence>
<dbReference type="Pfam" id="PF00069">
    <property type="entry name" value="Pkinase"/>
    <property type="match status" value="1"/>
</dbReference>
<gene>
    <name evidence="12" type="ORF">CSSPTR1EN2_LOCUS23283</name>
</gene>
<feature type="compositionally biased region" description="Low complexity" evidence="10">
    <location>
        <begin position="367"/>
        <end position="384"/>
    </location>
</feature>
<evidence type="ECO:0000256" key="2">
    <source>
        <dbReference type="ARBA" id="ARBA00012406"/>
    </source>
</evidence>
<evidence type="ECO:0000256" key="7">
    <source>
        <dbReference type="ARBA" id="ARBA00047559"/>
    </source>
</evidence>
<keyword evidence="6 9" id="KW-0067">ATP-binding</keyword>
<proteinExistence type="inferred from homology"/>
<reference evidence="12" key="1">
    <citation type="submission" date="2024-02" db="EMBL/GenBank/DDBJ databases">
        <authorList>
            <consortium name="ELIXIR-Norway"/>
            <consortium name="Elixir Norway"/>
        </authorList>
    </citation>
    <scope>NUCLEOTIDE SEQUENCE</scope>
</reference>
<dbReference type="SMART" id="SM00220">
    <property type="entry name" value="S_TKc"/>
    <property type="match status" value="1"/>
</dbReference>
<evidence type="ECO:0000313" key="12">
    <source>
        <dbReference type="EMBL" id="CAK9236883.1"/>
    </source>
</evidence>
<feature type="region of interest" description="Disordered" evidence="10">
    <location>
        <begin position="50"/>
        <end position="108"/>
    </location>
</feature>
<keyword evidence="13" id="KW-1185">Reference proteome</keyword>
<evidence type="ECO:0000313" key="13">
    <source>
        <dbReference type="Proteomes" id="UP001497512"/>
    </source>
</evidence>
<dbReference type="EC" id="2.7.11.25" evidence="2"/>
<feature type="compositionally biased region" description="Polar residues" evidence="10">
    <location>
        <begin position="307"/>
        <end position="317"/>
    </location>
</feature>
<protein>
    <recommendedName>
        <fullName evidence="2">mitogen-activated protein kinase kinase kinase</fullName>
        <ecNumber evidence="2">2.7.11.25</ecNumber>
    </recommendedName>
</protein>
<dbReference type="InterPro" id="IPR050538">
    <property type="entry name" value="MAP_kinase_kinase_kinase"/>
</dbReference>
<dbReference type="InterPro" id="IPR011009">
    <property type="entry name" value="Kinase-like_dom_sf"/>
</dbReference>
<keyword evidence="5" id="KW-0418">Kinase</keyword>
<keyword evidence="4 9" id="KW-0547">Nucleotide-binding</keyword>
<name>A0ABP0V450_9BRYO</name>
<dbReference type="InterPro" id="IPR000719">
    <property type="entry name" value="Prot_kinase_dom"/>
</dbReference>
<comment type="catalytic activity">
    <reaction evidence="8">
        <text>L-seryl-[protein] + ATP = O-phospho-L-seryl-[protein] + ADP + H(+)</text>
        <dbReference type="Rhea" id="RHEA:17989"/>
        <dbReference type="Rhea" id="RHEA-COMP:9863"/>
        <dbReference type="Rhea" id="RHEA-COMP:11604"/>
        <dbReference type="ChEBI" id="CHEBI:15378"/>
        <dbReference type="ChEBI" id="CHEBI:29999"/>
        <dbReference type="ChEBI" id="CHEBI:30616"/>
        <dbReference type="ChEBI" id="CHEBI:83421"/>
        <dbReference type="ChEBI" id="CHEBI:456216"/>
        <dbReference type="EC" id="2.7.11.25"/>
    </reaction>
</comment>
<evidence type="ECO:0000256" key="6">
    <source>
        <dbReference type="ARBA" id="ARBA00022840"/>
    </source>
</evidence>
<comment type="similarity">
    <text evidence="1">Belongs to the protein kinase superfamily. STE Ser/Thr protein kinase family. MAP kinase kinase kinase subfamily.</text>
</comment>
<evidence type="ECO:0000256" key="3">
    <source>
        <dbReference type="ARBA" id="ARBA00022679"/>
    </source>
</evidence>
<dbReference type="SUPFAM" id="SSF56112">
    <property type="entry name" value="Protein kinase-like (PK-like)"/>
    <property type="match status" value="1"/>
</dbReference>
<evidence type="ECO:0000256" key="8">
    <source>
        <dbReference type="ARBA" id="ARBA00048329"/>
    </source>
</evidence>
<dbReference type="Proteomes" id="UP001497512">
    <property type="component" value="Chromosome 9"/>
</dbReference>
<comment type="catalytic activity">
    <reaction evidence="7">
        <text>L-threonyl-[protein] + ATP = O-phospho-L-threonyl-[protein] + ADP + H(+)</text>
        <dbReference type="Rhea" id="RHEA:46608"/>
        <dbReference type="Rhea" id="RHEA-COMP:11060"/>
        <dbReference type="Rhea" id="RHEA-COMP:11605"/>
        <dbReference type="ChEBI" id="CHEBI:15378"/>
        <dbReference type="ChEBI" id="CHEBI:30013"/>
        <dbReference type="ChEBI" id="CHEBI:30616"/>
        <dbReference type="ChEBI" id="CHEBI:61977"/>
        <dbReference type="ChEBI" id="CHEBI:456216"/>
        <dbReference type="EC" id="2.7.11.25"/>
    </reaction>
</comment>
<dbReference type="PANTHER" id="PTHR48016:SF17">
    <property type="entry name" value="MITOGEN-ACTIVATED PROTEIN KINASE KINASE KINASE YODA"/>
    <property type="match status" value="1"/>
</dbReference>
<evidence type="ECO:0000256" key="5">
    <source>
        <dbReference type="ARBA" id="ARBA00022777"/>
    </source>
</evidence>
<feature type="region of interest" description="Disordered" evidence="10">
    <location>
        <begin position="247"/>
        <end position="284"/>
    </location>
</feature>
<feature type="region of interest" description="Disordered" evidence="10">
    <location>
        <begin position="342"/>
        <end position="396"/>
    </location>
</feature>
<feature type="binding site" evidence="9">
    <location>
        <position position="421"/>
    </location>
    <ligand>
        <name>ATP</name>
        <dbReference type="ChEBI" id="CHEBI:30616"/>
    </ligand>
</feature>
<evidence type="ECO:0000256" key="4">
    <source>
        <dbReference type="ARBA" id="ARBA00022741"/>
    </source>
</evidence>
<dbReference type="PANTHER" id="PTHR48016">
    <property type="entry name" value="MAP KINASE KINASE KINASE SSK2-RELATED-RELATED"/>
    <property type="match status" value="1"/>
</dbReference>
<organism evidence="12 13">
    <name type="scientific">Sphagnum troendelagicum</name>
    <dbReference type="NCBI Taxonomy" id="128251"/>
    <lineage>
        <taxon>Eukaryota</taxon>
        <taxon>Viridiplantae</taxon>
        <taxon>Streptophyta</taxon>
        <taxon>Embryophyta</taxon>
        <taxon>Bryophyta</taxon>
        <taxon>Sphagnophytina</taxon>
        <taxon>Sphagnopsida</taxon>
        <taxon>Sphagnales</taxon>
        <taxon>Sphagnaceae</taxon>
        <taxon>Sphagnum</taxon>
    </lineage>
</organism>